<keyword evidence="2" id="KW-1133">Transmembrane helix</keyword>
<evidence type="ECO:0000313" key="3">
    <source>
        <dbReference type="EMBL" id="GAA0146615.1"/>
    </source>
</evidence>
<name>A0AAV3P8M4_LITER</name>
<evidence type="ECO:0000256" key="2">
    <source>
        <dbReference type="SAM" id="Phobius"/>
    </source>
</evidence>
<feature type="compositionally biased region" description="Gly residues" evidence="1">
    <location>
        <begin position="13"/>
        <end position="22"/>
    </location>
</feature>
<feature type="transmembrane region" description="Helical" evidence="2">
    <location>
        <begin position="60"/>
        <end position="79"/>
    </location>
</feature>
<comment type="caution">
    <text evidence="3">The sequence shown here is derived from an EMBL/GenBank/DDBJ whole genome shotgun (WGS) entry which is preliminary data.</text>
</comment>
<organism evidence="3 4">
    <name type="scientific">Lithospermum erythrorhizon</name>
    <name type="common">Purple gromwell</name>
    <name type="synonym">Lithospermum officinale var. erythrorhizon</name>
    <dbReference type="NCBI Taxonomy" id="34254"/>
    <lineage>
        <taxon>Eukaryota</taxon>
        <taxon>Viridiplantae</taxon>
        <taxon>Streptophyta</taxon>
        <taxon>Embryophyta</taxon>
        <taxon>Tracheophyta</taxon>
        <taxon>Spermatophyta</taxon>
        <taxon>Magnoliopsida</taxon>
        <taxon>eudicotyledons</taxon>
        <taxon>Gunneridae</taxon>
        <taxon>Pentapetalae</taxon>
        <taxon>asterids</taxon>
        <taxon>lamiids</taxon>
        <taxon>Boraginales</taxon>
        <taxon>Boraginaceae</taxon>
        <taxon>Boraginoideae</taxon>
        <taxon>Lithospermeae</taxon>
        <taxon>Lithospermum</taxon>
    </lineage>
</organism>
<dbReference type="AlphaFoldDB" id="A0AAV3P8M4"/>
<accession>A0AAV3P8M4</accession>
<evidence type="ECO:0000313" key="4">
    <source>
        <dbReference type="Proteomes" id="UP001454036"/>
    </source>
</evidence>
<feature type="compositionally biased region" description="Basic and acidic residues" evidence="1">
    <location>
        <begin position="1"/>
        <end position="12"/>
    </location>
</feature>
<evidence type="ECO:0000256" key="1">
    <source>
        <dbReference type="SAM" id="MobiDB-lite"/>
    </source>
</evidence>
<protein>
    <submittedName>
        <fullName evidence="3">Uncharacterized protein</fullName>
    </submittedName>
</protein>
<proteinExistence type="predicted"/>
<gene>
    <name evidence="3" type="ORF">LIER_06528</name>
</gene>
<feature type="region of interest" description="Disordered" evidence="1">
    <location>
        <begin position="1"/>
        <end position="26"/>
    </location>
</feature>
<keyword evidence="4" id="KW-1185">Reference proteome</keyword>
<dbReference type="Proteomes" id="UP001454036">
    <property type="component" value="Unassembled WGS sequence"/>
</dbReference>
<sequence>MVDKEREMEAAEKGGGGGGSGGSEEECGSWWWFVEERERMVDKEMEMEVEKNSRIHAHHIGAIALSEFWFLKYLLYILYGLTNMSGE</sequence>
<keyword evidence="2" id="KW-0812">Transmembrane</keyword>
<keyword evidence="2" id="KW-0472">Membrane</keyword>
<dbReference type="EMBL" id="BAABME010000957">
    <property type="protein sequence ID" value="GAA0146615.1"/>
    <property type="molecule type" value="Genomic_DNA"/>
</dbReference>
<reference evidence="3 4" key="1">
    <citation type="submission" date="2024-01" db="EMBL/GenBank/DDBJ databases">
        <title>The complete chloroplast genome sequence of Lithospermum erythrorhizon: insights into the phylogenetic relationship among Boraginaceae species and the maternal lineages of purple gromwells.</title>
        <authorList>
            <person name="Okada T."/>
            <person name="Watanabe K."/>
        </authorList>
    </citation>
    <scope>NUCLEOTIDE SEQUENCE [LARGE SCALE GENOMIC DNA]</scope>
</reference>